<evidence type="ECO:0000256" key="2">
    <source>
        <dbReference type="ARBA" id="ARBA00022553"/>
    </source>
</evidence>
<keyword evidence="1" id="KW-0596">Phosphopantetheine</keyword>
<protein>
    <submittedName>
        <fullName evidence="4">Secondary metabolism biosyntheticenzyme</fullName>
    </submittedName>
</protein>
<sequence length="938" mass="105035">MAVLNLQLQGFTPLPNKNNLTLDQAHEWHRIHSSFVPAFVYPDDDGHQQAYAINIGAQYIKAQIPEILQDEANRCESLTVGVLASIDGPMQNLFDGALKHLRPEEVPICLAFPTYETLFYHEADQRIHCVSKAGDVNTWNAHGMGNQSKYCRTRLPDKMLTFSLDAMGWFASSWAVYAGFIRSIRDPLSSKSPSDPESVLHEMVKTKTTIGYTPSSFLEAWANDPQSLELLKSLKVIFWGGGPLSAHTGQYLIGQGVRMTIMYGTTEVGNVSSLTDKTYLEGFEWFCLPPSLDPVFLPDPTEPNTFELVFKVTAEHHLAVINREIDGIPAYATNDLVERHPTNHRLYRIKGRADEQIILSTGEKNPHVKTSVIFGRGRTSNGVIVEPVSFDEAERLGLEKFKPFVYTAKGTPRRGAIINEYGEEIENLYRTVENYAQTDIPSPLELDQYGGWPFEATRNFVRAVVHSIMRNSLGMRDEDDLFAHGCDSLQATYIRNTILHALRRSITSSNVQSLPNNLVYQHPTVNALAEAVSQGSKPKASVGETDWNADRRKRLEKIITDYTRNWLKHHPGCVQGPYPEVIFLTGSTGGLGSQILAELISTDPIKRIYAFNRPSKKSLRQRHVEAFTNRGNDVSLLDSEKIIFVEGDTSAENLGVDIELFEQIRDSVTTIIHTAWRVDFNISLISYETAICGVRHLIDLALSSPHTTPPQLVFTSSIETLAWANVPPIKEAAFKNVDLITDTGYTESKWISEQILESSSLETSLKPIIVRVGQLSGGINGNWNTQEWFPALVKVSQTLKAVPATEGLVSFIPLHTAAKALVELRHSSCTFANLVHPRPITWNVVIGWVGERLKLPILPYSEWLRKLELLPRTSETLSHNPALHILDFYRAAMPTNETPDLENQEAMGIATYDSKNTVLNAPSMQPDRLPRLCRDDIY</sequence>
<dbReference type="InterPro" id="IPR036291">
    <property type="entry name" value="NAD(P)-bd_dom_sf"/>
</dbReference>
<comment type="caution">
    <text evidence="4">The sequence shown here is derived from an EMBL/GenBank/DDBJ whole genome shotgun (WGS) entry which is preliminary data.</text>
</comment>
<feature type="domain" description="Polyketide synthase-like phosphopantetheine-binding" evidence="3">
    <location>
        <begin position="458"/>
        <end position="536"/>
    </location>
</feature>
<reference evidence="4" key="1">
    <citation type="submission" date="2021-10" db="EMBL/GenBank/DDBJ databases">
        <title>De novo Genome Assembly of Clathrus columnatus (Basidiomycota, Fungi) Using Illumina and Nanopore Sequence Data.</title>
        <authorList>
            <person name="Ogiso-Tanaka E."/>
            <person name="Itagaki H."/>
            <person name="Hosoya T."/>
            <person name="Hosaka K."/>
        </authorList>
    </citation>
    <scope>NUCLEOTIDE SEQUENCE</scope>
    <source>
        <strain evidence="4">MO-923</strain>
    </source>
</reference>
<organism evidence="4 5">
    <name type="scientific">Clathrus columnatus</name>
    <dbReference type="NCBI Taxonomy" id="1419009"/>
    <lineage>
        <taxon>Eukaryota</taxon>
        <taxon>Fungi</taxon>
        <taxon>Dikarya</taxon>
        <taxon>Basidiomycota</taxon>
        <taxon>Agaricomycotina</taxon>
        <taxon>Agaricomycetes</taxon>
        <taxon>Phallomycetidae</taxon>
        <taxon>Phallales</taxon>
        <taxon>Clathraceae</taxon>
        <taxon>Clathrus</taxon>
    </lineage>
</organism>
<feature type="non-terminal residue" evidence="4">
    <location>
        <position position="938"/>
    </location>
</feature>
<dbReference type="PANTHER" id="PTHR43439:SF2">
    <property type="entry name" value="ENZYME, PUTATIVE (JCVI)-RELATED"/>
    <property type="match status" value="1"/>
</dbReference>
<dbReference type="Gene3D" id="3.40.50.720">
    <property type="entry name" value="NAD(P)-binding Rossmann-like Domain"/>
    <property type="match status" value="1"/>
</dbReference>
<dbReference type="Proteomes" id="UP001050691">
    <property type="component" value="Unassembled WGS sequence"/>
</dbReference>
<dbReference type="SMART" id="SM00823">
    <property type="entry name" value="PKS_PP"/>
    <property type="match status" value="1"/>
</dbReference>
<dbReference type="InterPro" id="IPR013120">
    <property type="entry name" value="FAR_NAD-bd"/>
</dbReference>
<keyword evidence="2" id="KW-0597">Phosphoprotein</keyword>
<proteinExistence type="predicted"/>
<dbReference type="PANTHER" id="PTHR43439">
    <property type="entry name" value="PHENYLACETATE-COENZYME A LIGASE"/>
    <property type="match status" value="1"/>
</dbReference>
<dbReference type="GO" id="GO:0031177">
    <property type="term" value="F:phosphopantetheine binding"/>
    <property type="evidence" value="ECO:0007669"/>
    <property type="project" value="InterPro"/>
</dbReference>
<gene>
    <name evidence="4" type="ORF">Clacol_005954</name>
</gene>
<evidence type="ECO:0000313" key="5">
    <source>
        <dbReference type="Proteomes" id="UP001050691"/>
    </source>
</evidence>
<dbReference type="AlphaFoldDB" id="A0AAV5AAQ7"/>
<dbReference type="InterPro" id="IPR042099">
    <property type="entry name" value="ANL_N_sf"/>
</dbReference>
<dbReference type="InterPro" id="IPR051414">
    <property type="entry name" value="Adenylate-forming_Reductase"/>
</dbReference>
<dbReference type="SUPFAM" id="SSF51735">
    <property type="entry name" value="NAD(P)-binding Rossmann-fold domains"/>
    <property type="match status" value="1"/>
</dbReference>
<dbReference type="Gene3D" id="3.40.50.12780">
    <property type="entry name" value="N-terminal domain of ligase-like"/>
    <property type="match status" value="1"/>
</dbReference>
<evidence type="ECO:0000259" key="3">
    <source>
        <dbReference type="SMART" id="SM00823"/>
    </source>
</evidence>
<accession>A0AAV5AAQ7</accession>
<evidence type="ECO:0000313" key="4">
    <source>
        <dbReference type="EMBL" id="GJJ11717.1"/>
    </source>
</evidence>
<dbReference type="Gene3D" id="1.10.1200.10">
    <property type="entry name" value="ACP-like"/>
    <property type="match status" value="1"/>
</dbReference>
<dbReference type="InterPro" id="IPR036736">
    <property type="entry name" value="ACP-like_sf"/>
</dbReference>
<dbReference type="SUPFAM" id="SSF56801">
    <property type="entry name" value="Acetyl-CoA synthetase-like"/>
    <property type="match status" value="1"/>
</dbReference>
<evidence type="ECO:0000256" key="1">
    <source>
        <dbReference type="ARBA" id="ARBA00022450"/>
    </source>
</evidence>
<name>A0AAV5AAQ7_9AGAM</name>
<dbReference type="InterPro" id="IPR020806">
    <property type="entry name" value="PKS_PP-bd"/>
</dbReference>
<keyword evidence="5" id="KW-1185">Reference proteome</keyword>
<dbReference type="EMBL" id="BPWL01000006">
    <property type="protein sequence ID" value="GJJ11717.1"/>
    <property type="molecule type" value="Genomic_DNA"/>
</dbReference>
<dbReference type="Pfam" id="PF07993">
    <property type="entry name" value="NAD_binding_4"/>
    <property type="match status" value="1"/>
</dbReference>
<dbReference type="SUPFAM" id="SSF47336">
    <property type="entry name" value="ACP-like"/>
    <property type="match status" value="1"/>
</dbReference>